<evidence type="ECO:0000313" key="2">
    <source>
        <dbReference type="EMBL" id="SCS99579.1"/>
    </source>
</evidence>
<dbReference type="RefSeq" id="WP_069995676.1">
    <property type="nucleotide sequence ID" value="NZ_FMPG01000010.1"/>
</dbReference>
<dbReference type="Proteomes" id="UP000095412">
    <property type="component" value="Unassembled WGS sequence"/>
</dbReference>
<dbReference type="AlphaFoldDB" id="A0A1D4PEI4"/>
<sequence>MQIYLSTLTENDYDKSLEAIETAFAEVKESNHDEQELVVKLRKAPEYNYELEVVAKNDDGDVVGHIMLTEIKIVNDTDEYTALALAPLSVLPNYRNKGLGKALIQAVEERAKAQDYTTIIVLGDPKYYGKFGYEEAEDYNIDCPFDVPSKYFMVKFLWDQLLEQPHGKVIYSDAFN</sequence>
<dbReference type="Gene3D" id="3.40.630.30">
    <property type="match status" value="1"/>
</dbReference>
<dbReference type="OrthoDB" id="9797178at2"/>
<name>A0A1D4PEI4_9STAP</name>
<dbReference type="Pfam" id="PF00583">
    <property type="entry name" value="Acetyltransf_1"/>
    <property type="match status" value="1"/>
</dbReference>
<dbReference type="InterPro" id="IPR016181">
    <property type="entry name" value="Acyl_CoA_acyltransferase"/>
</dbReference>
<proteinExistence type="predicted"/>
<organism evidence="3 5">
    <name type="scientific">Staphylococcus caeli</name>
    <dbReference type="NCBI Taxonomy" id="2201815"/>
    <lineage>
        <taxon>Bacteria</taxon>
        <taxon>Bacillati</taxon>
        <taxon>Bacillota</taxon>
        <taxon>Bacilli</taxon>
        <taxon>Bacillales</taxon>
        <taxon>Staphylococcaceae</taxon>
        <taxon>Staphylococcus</taxon>
    </lineage>
</organism>
<accession>A0A1D4PEI4</accession>
<dbReference type="CDD" id="cd04301">
    <property type="entry name" value="NAT_SF"/>
    <property type="match status" value="1"/>
</dbReference>
<dbReference type="GO" id="GO:0016747">
    <property type="term" value="F:acyltransferase activity, transferring groups other than amino-acyl groups"/>
    <property type="evidence" value="ECO:0007669"/>
    <property type="project" value="InterPro"/>
</dbReference>
<dbReference type="PROSITE" id="PS51186">
    <property type="entry name" value="GNAT"/>
    <property type="match status" value="1"/>
</dbReference>
<feature type="domain" description="N-acetyltransferase" evidence="1">
    <location>
        <begin position="3"/>
        <end position="158"/>
    </location>
</feature>
<keyword evidence="3" id="KW-0808">Transferase</keyword>
<dbReference type="SUPFAM" id="SSF55729">
    <property type="entry name" value="Acyl-CoA N-acyltransferases (Nat)"/>
    <property type="match status" value="1"/>
</dbReference>
<reference evidence="3 5" key="2">
    <citation type="submission" date="2016-09" db="EMBL/GenBank/DDBJ databases">
        <authorList>
            <consortium name="Pathogen Informatics"/>
        </authorList>
    </citation>
    <scope>NUCLEOTIDE SEQUENCE [LARGE SCALE GENOMIC DNA]</scope>
    <source>
        <strain evidence="3 5">82B</strain>
    </source>
</reference>
<keyword evidence="4" id="KW-1185">Reference proteome</keyword>
<evidence type="ECO:0000313" key="5">
    <source>
        <dbReference type="Proteomes" id="UP000095768"/>
    </source>
</evidence>
<evidence type="ECO:0000259" key="1">
    <source>
        <dbReference type="PROSITE" id="PS51186"/>
    </source>
</evidence>
<evidence type="ECO:0000313" key="4">
    <source>
        <dbReference type="Proteomes" id="UP000095412"/>
    </source>
</evidence>
<dbReference type="Proteomes" id="UP000095768">
    <property type="component" value="Unassembled WGS sequence"/>
</dbReference>
<protein>
    <submittedName>
        <fullName evidence="3">Acetyltransferase</fullName>
    </submittedName>
</protein>
<reference evidence="2 4" key="1">
    <citation type="submission" date="2016-09" db="EMBL/GenBank/DDBJ databases">
        <authorList>
            <consortium name="Pathogen Informatics"/>
            <person name="Sun Q."/>
            <person name="Inoue M."/>
        </authorList>
    </citation>
    <scope>NUCLEOTIDE SEQUENCE [LARGE SCALE GENOMIC DNA]</scope>
    <source>
        <strain evidence="2 4">82C</strain>
    </source>
</reference>
<gene>
    <name evidence="3" type="ORF">SAMEA2297795_01993</name>
    <name evidence="2" type="ORF">SAMEA2297796_01514</name>
</gene>
<dbReference type="EMBL" id="FMPG01000010">
    <property type="protein sequence ID" value="SCT21370.1"/>
    <property type="molecule type" value="Genomic_DNA"/>
</dbReference>
<dbReference type="EMBL" id="FMPI01000010">
    <property type="protein sequence ID" value="SCS99579.1"/>
    <property type="molecule type" value="Genomic_DNA"/>
</dbReference>
<dbReference type="InterPro" id="IPR000182">
    <property type="entry name" value="GNAT_dom"/>
</dbReference>
<evidence type="ECO:0000313" key="3">
    <source>
        <dbReference type="EMBL" id="SCT21370.1"/>
    </source>
</evidence>